<protein>
    <submittedName>
        <fullName evidence="2">Uncharacterized protein</fullName>
    </submittedName>
</protein>
<evidence type="ECO:0000313" key="2">
    <source>
        <dbReference type="EMBL" id="WVY97981.1"/>
    </source>
</evidence>
<keyword evidence="3" id="KW-1185">Reference proteome</keyword>
<accession>A0AAQ3MVN4</accession>
<dbReference type="Proteomes" id="UP001374535">
    <property type="component" value="Chromosome 9"/>
</dbReference>
<sequence>MLQRSFRNTTHTREKAVRTAYWGRECEHRGRRERDPLESFCDLGASQSGNAPCFWEVNRSRRASSGGILETETPPEHRRSCRLSSTWMTPRERKGLWHKAETLTRTIDTPTESSESYSAMIEVIEP</sequence>
<organism evidence="2 3">
    <name type="scientific">Vigna mungo</name>
    <name type="common">Black gram</name>
    <name type="synonym">Phaseolus mungo</name>
    <dbReference type="NCBI Taxonomy" id="3915"/>
    <lineage>
        <taxon>Eukaryota</taxon>
        <taxon>Viridiplantae</taxon>
        <taxon>Streptophyta</taxon>
        <taxon>Embryophyta</taxon>
        <taxon>Tracheophyta</taxon>
        <taxon>Spermatophyta</taxon>
        <taxon>Magnoliopsida</taxon>
        <taxon>eudicotyledons</taxon>
        <taxon>Gunneridae</taxon>
        <taxon>Pentapetalae</taxon>
        <taxon>rosids</taxon>
        <taxon>fabids</taxon>
        <taxon>Fabales</taxon>
        <taxon>Fabaceae</taxon>
        <taxon>Papilionoideae</taxon>
        <taxon>50 kb inversion clade</taxon>
        <taxon>NPAAA clade</taxon>
        <taxon>indigoferoid/millettioid clade</taxon>
        <taxon>Phaseoleae</taxon>
        <taxon>Vigna</taxon>
    </lineage>
</organism>
<dbReference type="EMBL" id="CP144692">
    <property type="protein sequence ID" value="WVY97981.1"/>
    <property type="molecule type" value="Genomic_DNA"/>
</dbReference>
<name>A0AAQ3MVN4_VIGMU</name>
<reference evidence="2 3" key="1">
    <citation type="journal article" date="2023" name="Life. Sci Alliance">
        <title>Evolutionary insights into 3D genome organization and epigenetic landscape of Vigna mungo.</title>
        <authorList>
            <person name="Junaid A."/>
            <person name="Singh B."/>
            <person name="Bhatia S."/>
        </authorList>
    </citation>
    <scope>NUCLEOTIDE SEQUENCE [LARGE SCALE GENOMIC DNA]</scope>
    <source>
        <strain evidence="2">Urdbean</strain>
    </source>
</reference>
<evidence type="ECO:0000256" key="1">
    <source>
        <dbReference type="SAM" id="MobiDB-lite"/>
    </source>
</evidence>
<evidence type="ECO:0000313" key="3">
    <source>
        <dbReference type="Proteomes" id="UP001374535"/>
    </source>
</evidence>
<dbReference type="AlphaFoldDB" id="A0AAQ3MVN4"/>
<feature type="region of interest" description="Disordered" evidence="1">
    <location>
        <begin position="64"/>
        <end position="85"/>
    </location>
</feature>
<gene>
    <name evidence="2" type="ORF">V8G54_030132</name>
</gene>
<proteinExistence type="predicted"/>